<keyword evidence="3" id="KW-1185">Reference proteome</keyword>
<protein>
    <submittedName>
        <fullName evidence="2">DUF6695 family protein</fullName>
    </submittedName>
</protein>
<evidence type="ECO:0000313" key="3">
    <source>
        <dbReference type="Proteomes" id="UP001476583"/>
    </source>
</evidence>
<gene>
    <name evidence="2" type="ORF">WG219_20750</name>
</gene>
<evidence type="ECO:0000313" key="2">
    <source>
        <dbReference type="EMBL" id="WXL25695.1"/>
    </source>
</evidence>
<dbReference type="Pfam" id="PF25218">
    <property type="entry name" value="TseH"/>
    <property type="match status" value="1"/>
</dbReference>
<name>A0ABZ2RF88_ECTME</name>
<sequence>MAQAAQVTTVTTTPATDVAPVQIYLAGDSDYIIPVVFPDYKIHIDGYQGTFFGQKIEIPGGKAPYLGHAGVLIINGKTGQSKYYEYGRYPGPGPAGRVRIGRIPDVRLKGGAITESSLKKTLRHISTVHGQSGNITGVVLRGHVYEEALAWLNAKADENANNQRKEYDLGNHNCITFATDLAEAVGFSIPFRTRIVVPSAYMYQFQFSEPDLDYIFSTDTLEINE</sequence>
<proteinExistence type="predicted"/>
<accession>A0ABZ2RF88</accession>
<dbReference type="EMBL" id="CP148074">
    <property type="protein sequence ID" value="WXL25695.1"/>
    <property type="molecule type" value="Genomic_DNA"/>
</dbReference>
<dbReference type="Proteomes" id="UP001476583">
    <property type="component" value="Chromosome"/>
</dbReference>
<reference evidence="2 3" key="1">
    <citation type="submission" date="2024-03" db="EMBL/GenBank/DDBJ databases">
        <title>Complete genome of BD2.</title>
        <authorList>
            <person name="Cao G."/>
        </authorList>
    </citation>
    <scope>NUCLEOTIDE SEQUENCE [LARGE SCALE GENOMIC DNA]</scope>
    <source>
        <strain evidence="2 3">BD2</strain>
    </source>
</reference>
<organism evidence="2 3">
    <name type="scientific">Ectopseudomonas mendocina</name>
    <name type="common">Pseudomonas mendocina</name>
    <dbReference type="NCBI Taxonomy" id="300"/>
    <lineage>
        <taxon>Bacteria</taxon>
        <taxon>Pseudomonadati</taxon>
        <taxon>Pseudomonadota</taxon>
        <taxon>Gammaproteobacteria</taxon>
        <taxon>Pseudomonadales</taxon>
        <taxon>Pseudomonadaceae</taxon>
        <taxon>Ectopseudomonas</taxon>
    </lineage>
</organism>
<evidence type="ECO:0000259" key="1">
    <source>
        <dbReference type="Pfam" id="PF25218"/>
    </source>
</evidence>
<dbReference type="InterPro" id="IPR057382">
    <property type="entry name" value="TseH"/>
</dbReference>
<feature type="domain" description="Type VI secretion system effector TseH-like" evidence="1">
    <location>
        <begin position="32"/>
        <end position="182"/>
    </location>
</feature>